<keyword evidence="8" id="KW-1185">Reference proteome</keyword>
<feature type="transmembrane region" description="Helical" evidence="6">
    <location>
        <begin position="82"/>
        <end position="106"/>
    </location>
</feature>
<accession>A0AAN8KAE4</accession>
<keyword evidence="4 6" id="KW-1133">Transmembrane helix</keyword>
<comment type="caution">
    <text evidence="7">The sequence shown here is derived from an EMBL/GenBank/DDBJ whole genome shotgun (WGS) entry which is preliminary data.</text>
</comment>
<sequence>MALSKSVCKLCLFIFNAIFIVAGIAIFAVGVWTAADKVYISDVVDNNSFEAAAYLIIIAGIIVIGVCILGFISLAKEKKILVIVYFAIWILIFLFLMVGGILAVVFRAELESGMKDAMKKTLTELYGHTSTAGQRDTTTAWNRMQHDLRCCAVDNDDWGTYKFTQWYLSQDDRLREKPFVPASCCVYDERSGAINDQDKCQYWQLGPPGNPFTQFKNTALYYQGCYEAAKNFIMDSSEAIVAVGFAFGLTLIFGMVFTVLFLRHIGNIDDEEIRRRQRSKTPNDV</sequence>
<evidence type="ECO:0000256" key="6">
    <source>
        <dbReference type="RuleBase" id="RU361218"/>
    </source>
</evidence>
<gene>
    <name evidence="7" type="ORF">SNE40_003153</name>
</gene>
<proteinExistence type="inferred from homology"/>
<evidence type="ECO:0000256" key="2">
    <source>
        <dbReference type="ARBA" id="ARBA00006840"/>
    </source>
</evidence>
<evidence type="ECO:0000256" key="3">
    <source>
        <dbReference type="ARBA" id="ARBA00022692"/>
    </source>
</evidence>
<dbReference type="PANTHER" id="PTHR19282:SF544">
    <property type="entry name" value="TETRASPANIN"/>
    <property type="match status" value="1"/>
</dbReference>
<feature type="transmembrane region" description="Helical" evidence="6">
    <location>
        <begin position="239"/>
        <end position="262"/>
    </location>
</feature>
<dbReference type="AlphaFoldDB" id="A0AAN8KAE4"/>
<dbReference type="PANTHER" id="PTHR19282">
    <property type="entry name" value="TETRASPANIN"/>
    <property type="match status" value="1"/>
</dbReference>
<dbReference type="Proteomes" id="UP001347796">
    <property type="component" value="Unassembled WGS sequence"/>
</dbReference>
<dbReference type="InterPro" id="IPR000301">
    <property type="entry name" value="Tetraspanin_animals"/>
</dbReference>
<dbReference type="Pfam" id="PF00335">
    <property type="entry name" value="Tetraspanin"/>
    <property type="match status" value="1"/>
</dbReference>
<dbReference type="EMBL" id="JAZGQO010000002">
    <property type="protein sequence ID" value="KAK6191473.1"/>
    <property type="molecule type" value="Genomic_DNA"/>
</dbReference>
<keyword evidence="3 6" id="KW-0812">Transmembrane</keyword>
<evidence type="ECO:0000313" key="7">
    <source>
        <dbReference type="EMBL" id="KAK6191473.1"/>
    </source>
</evidence>
<dbReference type="Gene3D" id="1.10.1450.10">
    <property type="entry name" value="Tetraspanin"/>
    <property type="match status" value="1"/>
</dbReference>
<organism evidence="7 8">
    <name type="scientific">Patella caerulea</name>
    <name type="common">Rayed Mediterranean limpet</name>
    <dbReference type="NCBI Taxonomy" id="87958"/>
    <lineage>
        <taxon>Eukaryota</taxon>
        <taxon>Metazoa</taxon>
        <taxon>Spiralia</taxon>
        <taxon>Lophotrochozoa</taxon>
        <taxon>Mollusca</taxon>
        <taxon>Gastropoda</taxon>
        <taxon>Patellogastropoda</taxon>
        <taxon>Patelloidea</taxon>
        <taxon>Patellidae</taxon>
        <taxon>Patella</taxon>
    </lineage>
</organism>
<comment type="subcellular location">
    <subcellularLocation>
        <location evidence="1 6">Membrane</location>
        <topology evidence="1 6">Multi-pass membrane protein</topology>
    </subcellularLocation>
</comment>
<dbReference type="InterPro" id="IPR018499">
    <property type="entry name" value="Tetraspanin/Peripherin"/>
</dbReference>
<dbReference type="SUPFAM" id="SSF48652">
    <property type="entry name" value="Tetraspanin"/>
    <property type="match status" value="1"/>
</dbReference>
<feature type="transmembrane region" description="Helical" evidence="6">
    <location>
        <begin position="52"/>
        <end position="75"/>
    </location>
</feature>
<comment type="similarity">
    <text evidence="2 6">Belongs to the tetraspanin (TM4SF) family.</text>
</comment>
<dbReference type="InterPro" id="IPR008952">
    <property type="entry name" value="Tetraspanin_EC2_sf"/>
</dbReference>
<dbReference type="PRINTS" id="PR00259">
    <property type="entry name" value="TMFOUR"/>
</dbReference>
<feature type="transmembrane region" description="Helical" evidence="6">
    <location>
        <begin position="12"/>
        <end position="32"/>
    </location>
</feature>
<protein>
    <recommendedName>
        <fullName evidence="6">Tetraspanin</fullName>
    </recommendedName>
</protein>
<dbReference type="PIRSF" id="PIRSF002419">
    <property type="entry name" value="Tetraspanin"/>
    <property type="match status" value="1"/>
</dbReference>
<evidence type="ECO:0000256" key="4">
    <source>
        <dbReference type="ARBA" id="ARBA00022989"/>
    </source>
</evidence>
<evidence type="ECO:0000313" key="8">
    <source>
        <dbReference type="Proteomes" id="UP001347796"/>
    </source>
</evidence>
<name>A0AAN8KAE4_PATCE</name>
<reference evidence="7 8" key="1">
    <citation type="submission" date="2024-01" db="EMBL/GenBank/DDBJ databases">
        <title>The genome of the rayed Mediterranean limpet Patella caerulea (Linnaeus, 1758).</title>
        <authorList>
            <person name="Anh-Thu Weber A."/>
            <person name="Halstead-Nussloch G."/>
        </authorList>
    </citation>
    <scope>NUCLEOTIDE SEQUENCE [LARGE SCALE GENOMIC DNA]</scope>
    <source>
        <strain evidence="7">AATW-2023a</strain>
        <tissue evidence="7">Whole specimen</tissue>
    </source>
</reference>
<keyword evidence="5 6" id="KW-0472">Membrane</keyword>
<evidence type="ECO:0000256" key="5">
    <source>
        <dbReference type="ARBA" id="ARBA00023136"/>
    </source>
</evidence>
<dbReference type="GO" id="GO:0005886">
    <property type="term" value="C:plasma membrane"/>
    <property type="evidence" value="ECO:0007669"/>
    <property type="project" value="TreeGrafter"/>
</dbReference>
<evidence type="ECO:0000256" key="1">
    <source>
        <dbReference type="ARBA" id="ARBA00004141"/>
    </source>
</evidence>